<dbReference type="EMBL" id="FQWY01000010">
    <property type="protein sequence ID" value="SHG71320.1"/>
    <property type="molecule type" value="Genomic_DNA"/>
</dbReference>
<gene>
    <name evidence="7" type="ORF">SAMN02745221_00806</name>
</gene>
<dbReference type="SUPFAM" id="SSF88723">
    <property type="entry name" value="PIN domain-like"/>
    <property type="match status" value="1"/>
</dbReference>
<organism evidence="7 8">
    <name type="scientific">Thermosyntropha lipolytica DSM 11003</name>
    <dbReference type="NCBI Taxonomy" id="1123382"/>
    <lineage>
        <taxon>Bacteria</taxon>
        <taxon>Bacillati</taxon>
        <taxon>Bacillota</taxon>
        <taxon>Clostridia</taxon>
        <taxon>Eubacteriales</taxon>
        <taxon>Syntrophomonadaceae</taxon>
        <taxon>Thermosyntropha</taxon>
    </lineage>
</organism>
<evidence type="ECO:0000256" key="5">
    <source>
        <dbReference type="ARBA" id="ARBA00022842"/>
    </source>
</evidence>
<dbReference type="InterPro" id="IPR029060">
    <property type="entry name" value="PIN-like_dom_sf"/>
</dbReference>
<accession>A0A1M5M266</accession>
<evidence type="ECO:0000313" key="7">
    <source>
        <dbReference type="EMBL" id="SHG71320.1"/>
    </source>
</evidence>
<dbReference type="GO" id="GO:0046872">
    <property type="term" value="F:metal ion binding"/>
    <property type="evidence" value="ECO:0007669"/>
    <property type="project" value="UniProtKB-KW"/>
</dbReference>
<dbReference type="Pfam" id="PF01850">
    <property type="entry name" value="PIN"/>
    <property type="match status" value="1"/>
</dbReference>
<dbReference type="Gene3D" id="3.40.50.1010">
    <property type="entry name" value="5'-nuclease"/>
    <property type="match status" value="1"/>
</dbReference>
<evidence type="ECO:0000256" key="2">
    <source>
        <dbReference type="ARBA" id="ARBA00022722"/>
    </source>
</evidence>
<dbReference type="GO" id="GO:0004540">
    <property type="term" value="F:RNA nuclease activity"/>
    <property type="evidence" value="ECO:0007669"/>
    <property type="project" value="TreeGrafter"/>
</dbReference>
<keyword evidence="3" id="KW-0479">Metal-binding</keyword>
<sequence length="132" mass="15296">MILVDTSVLIAFLKGIENEKVEKLVAIIENNIPFGINSFIYQEILQGAKTEKEFNLLKKYLETQRFYELKQGIRSYEEAALLYVKCRKKGVTVRSTIDLLIAQTAMENNLYLLHDDRDFSLLAGIESRLKEY</sequence>
<feature type="domain" description="PIN" evidence="6">
    <location>
        <begin position="2"/>
        <end position="123"/>
    </location>
</feature>
<dbReference type="InterPro" id="IPR051749">
    <property type="entry name" value="PINc/VapC_TA_RNase"/>
</dbReference>
<dbReference type="PANTHER" id="PTHR42740">
    <property type="entry name" value="RIBONUCLEASE VAPC3"/>
    <property type="match status" value="1"/>
</dbReference>
<reference evidence="8" key="1">
    <citation type="submission" date="2016-11" db="EMBL/GenBank/DDBJ databases">
        <authorList>
            <person name="Varghese N."/>
            <person name="Submissions S."/>
        </authorList>
    </citation>
    <scope>NUCLEOTIDE SEQUENCE [LARGE SCALE GENOMIC DNA]</scope>
    <source>
        <strain evidence="8">DSM 11003</strain>
    </source>
</reference>
<dbReference type="OrthoDB" id="9811788at2"/>
<evidence type="ECO:0000256" key="4">
    <source>
        <dbReference type="ARBA" id="ARBA00022801"/>
    </source>
</evidence>
<proteinExistence type="predicted"/>
<name>A0A1M5M266_9FIRM</name>
<dbReference type="Proteomes" id="UP000242329">
    <property type="component" value="Unassembled WGS sequence"/>
</dbReference>
<keyword evidence="2" id="KW-0540">Nuclease</keyword>
<protein>
    <recommendedName>
        <fullName evidence="6">PIN domain-containing protein</fullName>
    </recommendedName>
</protein>
<dbReference type="RefSeq" id="WP_073090428.1">
    <property type="nucleotide sequence ID" value="NZ_FQWY01000010.1"/>
</dbReference>
<dbReference type="CDD" id="cd18762">
    <property type="entry name" value="PIN_MtVapC3-like"/>
    <property type="match status" value="1"/>
</dbReference>
<keyword evidence="8" id="KW-1185">Reference proteome</keyword>
<evidence type="ECO:0000259" key="6">
    <source>
        <dbReference type="Pfam" id="PF01850"/>
    </source>
</evidence>
<evidence type="ECO:0000256" key="3">
    <source>
        <dbReference type="ARBA" id="ARBA00022723"/>
    </source>
</evidence>
<evidence type="ECO:0000256" key="1">
    <source>
        <dbReference type="ARBA" id="ARBA00022649"/>
    </source>
</evidence>
<dbReference type="STRING" id="1123382.SAMN02745221_00806"/>
<evidence type="ECO:0000313" key="8">
    <source>
        <dbReference type="Proteomes" id="UP000242329"/>
    </source>
</evidence>
<keyword evidence="5" id="KW-0460">Magnesium</keyword>
<dbReference type="GO" id="GO:0016787">
    <property type="term" value="F:hydrolase activity"/>
    <property type="evidence" value="ECO:0007669"/>
    <property type="project" value="UniProtKB-KW"/>
</dbReference>
<keyword evidence="1" id="KW-1277">Toxin-antitoxin system</keyword>
<dbReference type="AlphaFoldDB" id="A0A1M5M266"/>
<dbReference type="InterPro" id="IPR002716">
    <property type="entry name" value="PIN_dom"/>
</dbReference>
<dbReference type="PANTHER" id="PTHR42740:SF1">
    <property type="entry name" value="RIBONUCLEASE VAPC3"/>
    <property type="match status" value="1"/>
</dbReference>
<keyword evidence="4" id="KW-0378">Hydrolase</keyword>